<evidence type="ECO:0000313" key="3">
    <source>
        <dbReference type="Proteomes" id="UP000004903"/>
    </source>
</evidence>
<reference evidence="2 3" key="1">
    <citation type="journal article" date="2011" name="BMC Genomics">
        <title>Genome sequencing reveals diversification of virulence factor content and possible host adaptation in distinct subpopulations of Salmonella enterica.</title>
        <authorList>
            <person name="den Bakker H.C."/>
            <person name="Moreno Switt A.I."/>
            <person name="Govoni G."/>
            <person name="Cummings C.A."/>
            <person name="Ranieri M.L."/>
            <person name="Degoricija L."/>
            <person name="Hoelzer K."/>
            <person name="Rodriguez-Rivera L.D."/>
            <person name="Brown S."/>
            <person name="Bolchacova E."/>
            <person name="Furtado M.R."/>
            <person name="Wiedmann M."/>
        </authorList>
    </citation>
    <scope>NUCLEOTIDE SEQUENCE [LARGE SCALE GENOMIC DNA]</scope>
    <source>
        <strain evidence="2 3">A4-653</strain>
    </source>
</reference>
<organism evidence="2 3">
    <name type="scientific">Salmonella enterica subsp. enterica serovar Rubislaw str. A4-653</name>
    <dbReference type="NCBI Taxonomy" id="913081"/>
    <lineage>
        <taxon>Bacteria</taxon>
        <taxon>Pseudomonadati</taxon>
        <taxon>Pseudomonadota</taxon>
        <taxon>Gammaproteobacteria</taxon>
        <taxon>Enterobacterales</taxon>
        <taxon>Enterobacteriaceae</taxon>
        <taxon>Salmonella</taxon>
    </lineage>
</organism>
<protein>
    <recommendedName>
        <fullName evidence="1">PanZ acetyltransferase (GNAT) domain-containing protein</fullName>
    </recommendedName>
</protein>
<dbReference type="Gene3D" id="3.40.630.30">
    <property type="match status" value="1"/>
</dbReference>
<comment type="caution">
    <text evidence="2">The sequence shown here is derived from an EMBL/GenBank/DDBJ whole genome shotgun (WGS) entry which is preliminary data.</text>
</comment>
<name>G5QR25_SALRU</name>
<dbReference type="Pfam" id="PF12568">
    <property type="entry name" value="PanZ"/>
    <property type="match status" value="1"/>
</dbReference>
<dbReference type="EMBL" id="AFCT01002012">
    <property type="protein sequence ID" value="EHC80068.1"/>
    <property type="molecule type" value="Genomic_DNA"/>
</dbReference>
<evidence type="ECO:0000313" key="2">
    <source>
        <dbReference type="EMBL" id="EHC80068.1"/>
    </source>
</evidence>
<accession>G5QR25</accession>
<feature type="domain" description="PanZ acetyltransferase (GNAT)" evidence="1">
    <location>
        <begin position="2"/>
        <end position="27"/>
    </location>
</feature>
<dbReference type="AlphaFoldDB" id="G5QR25"/>
<dbReference type="Proteomes" id="UP000004903">
    <property type="component" value="Unassembled WGS sequence"/>
</dbReference>
<dbReference type="InterPro" id="IPR040448">
    <property type="entry name" value="PanZ_GNAT"/>
</dbReference>
<evidence type="ECO:0000259" key="1">
    <source>
        <dbReference type="Pfam" id="PF12568"/>
    </source>
</evidence>
<feature type="non-terminal residue" evidence="2">
    <location>
        <position position="27"/>
    </location>
</feature>
<gene>
    <name evidence="2" type="ORF">LTSERUB_5573</name>
</gene>
<sequence length="27" mass="3233">MKLTILRLEHFSAQDQIDLGKIWPEYS</sequence>
<proteinExistence type="predicted"/>